<dbReference type="InterPro" id="IPR007751">
    <property type="entry name" value="DUF676_lipase-like"/>
</dbReference>
<feature type="compositionally biased region" description="Low complexity" evidence="2">
    <location>
        <begin position="223"/>
        <end position="232"/>
    </location>
</feature>
<keyword evidence="6" id="KW-1185">Reference proteome</keyword>
<dbReference type="SUPFAM" id="SSF53474">
    <property type="entry name" value="alpha/beta-Hydrolases"/>
    <property type="match status" value="1"/>
</dbReference>
<feature type="region of interest" description="Disordered" evidence="2">
    <location>
        <begin position="469"/>
        <end position="520"/>
    </location>
</feature>
<proteinExistence type="inferred from homology"/>
<dbReference type="Proteomes" id="UP000324022">
    <property type="component" value="Unassembled WGS sequence"/>
</dbReference>
<sequence>MPASTVHLVIIHHGLWGSPSNTSYLASTLAKYHGATISPSTPTSSFTPPESIATLSAHAETHPNAQRQDIRMVVLNSGVNAGDHTYDGIDWCGERLVKEIYSEVERIETEDKGVVAKLSLIGYSLGGLVIRYAAGLMYADGFFTTMQREEGKADNKMPFKSRPKPQSLSTIATPHLGISSTGSTFSKVAKYVGSRSLGRSGRQLYLADSEWVPPKATNAEASFTSSSALSSTVEQQDRASSPSQAKQANQGLCLIEALSDPRFTFLCALRQFSRIDIYANAVADLTVPYRTAAFEPDDPFATPSHLSLNRDPDHPALLLSYAAKSPEPNRKTIFKKFSQTFSPKNLPWILNPQRFPFKFPLNYVAWVCLPVLLPVMLGLVLHKLRSDSKVSNGRVEVLERLWAVENGHLPDQDVTKTNGIVNGNGKGKPVSKANRLDKATRGDLESKRISGLLASVEAEVEETIREVGEDYVAEQPTSSSSNVSDGTNSTSSNSSDLNTDDSSRYVIKPNTPTLVSSPPNAYHIPPSQHPLTLTQLRIASNLNNHSLLPQVKKHLAHFQDVLNAHAVIIVRTTSMESHRKGIPLIKAFVQRFDL</sequence>
<organism evidence="5 6">
    <name type="scientific">Ustilago trichophora</name>
    <dbReference type="NCBI Taxonomy" id="86804"/>
    <lineage>
        <taxon>Eukaryota</taxon>
        <taxon>Fungi</taxon>
        <taxon>Dikarya</taxon>
        <taxon>Basidiomycota</taxon>
        <taxon>Ustilaginomycotina</taxon>
        <taxon>Ustilaginomycetes</taxon>
        <taxon>Ustilaginales</taxon>
        <taxon>Ustilaginaceae</taxon>
        <taxon>Ustilago</taxon>
    </lineage>
</organism>
<feature type="compositionally biased region" description="Polar residues" evidence="2">
    <location>
        <begin position="164"/>
        <end position="173"/>
    </location>
</feature>
<protein>
    <recommendedName>
        <fullName evidence="4">DUF676 domain-containing protein</fullName>
    </recommendedName>
</protein>
<evidence type="ECO:0000313" key="5">
    <source>
        <dbReference type="EMBL" id="SPO32558.1"/>
    </source>
</evidence>
<keyword evidence="3" id="KW-1133">Transmembrane helix</keyword>
<comment type="similarity">
    <text evidence="1">Belongs to the putative lipase ROG1 family.</text>
</comment>
<dbReference type="InterPro" id="IPR029058">
    <property type="entry name" value="AB_hydrolase_fold"/>
</dbReference>
<feature type="transmembrane region" description="Helical" evidence="3">
    <location>
        <begin position="363"/>
        <end position="381"/>
    </location>
</feature>
<dbReference type="OrthoDB" id="273452at2759"/>
<dbReference type="PANTHER" id="PTHR12482:SF62">
    <property type="entry name" value="LIPASE ROG1-RELATED"/>
    <property type="match status" value="1"/>
</dbReference>
<feature type="domain" description="DUF676" evidence="4">
    <location>
        <begin position="5"/>
        <end position="291"/>
    </location>
</feature>
<keyword evidence="3" id="KW-0472">Membrane</keyword>
<reference evidence="5 6" key="1">
    <citation type="submission" date="2018-03" db="EMBL/GenBank/DDBJ databases">
        <authorList>
            <person name="Guldener U."/>
        </authorList>
    </citation>
    <scope>NUCLEOTIDE SEQUENCE [LARGE SCALE GENOMIC DNA]</scope>
    <source>
        <strain evidence="5 6">NBRC100155</strain>
    </source>
</reference>
<feature type="compositionally biased region" description="Low complexity" evidence="2">
    <location>
        <begin position="477"/>
        <end position="497"/>
    </location>
</feature>
<dbReference type="PANTHER" id="PTHR12482">
    <property type="entry name" value="LIPASE ROG1-RELATED-RELATED"/>
    <property type="match status" value="1"/>
</dbReference>
<accession>A0A5C3EPU2</accession>
<feature type="region of interest" description="Disordered" evidence="2">
    <location>
        <begin position="223"/>
        <end position="245"/>
    </location>
</feature>
<name>A0A5C3EPU2_9BASI</name>
<dbReference type="EMBL" id="OOIN01000047">
    <property type="protein sequence ID" value="SPO32558.1"/>
    <property type="molecule type" value="Genomic_DNA"/>
</dbReference>
<evidence type="ECO:0000259" key="4">
    <source>
        <dbReference type="Pfam" id="PF05057"/>
    </source>
</evidence>
<dbReference type="Gene3D" id="3.40.50.1820">
    <property type="entry name" value="alpha/beta hydrolase"/>
    <property type="match status" value="1"/>
</dbReference>
<feature type="compositionally biased region" description="Polar residues" evidence="2">
    <location>
        <begin position="510"/>
        <end position="519"/>
    </location>
</feature>
<gene>
    <name evidence="5" type="ORF">UTRI_04302</name>
</gene>
<dbReference type="AlphaFoldDB" id="A0A5C3EPU2"/>
<dbReference type="InterPro" id="IPR044294">
    <property type="entry name" value="Lipase-like"/>
</dbReference>
<feature type="region of interest" description="Disordered" evidence="2">
    <location>
        <begin position="413"/>
        <end position="441"/>
    </location>
</feature>
<keyword evidence="3" id="KW-0812">Transmembrane</keyword>
<evidence type="ECO:0000256" key="2">
    <source>
        <dbReference type="SAM" id="MobiDB-lite"/>
    </source>
</evidence>
<evidence type="ECO:0000313" key="6">
    <source>
        <dbReference type="Proteomes" id="UP000324022"/>
    </source>
</evidence>
<dbReference type="Pfam" id="PF05057">
    <property type="entry name" value="DUF676"/>
    <property type="match status" value="1"/>
</dbReference>
<evidence type="ECO:0000256" key="1">
    <source>
        <dbReference type="ARBA" id="ARBA00007920"/>
    </source>
</evidence>
<evidence type="ECO:0000256" key="3">
    <source>
        <dbReference type="SAM" id="Phobius"/>
    </source>
</evidence>
<feature type="region of interest" description="Disordered" evidence="2">
    <location>
        <begin position="152"/>
        <end position="173"/>
    </location>
</feature>